<sequence length="978" mass="109407">MPSLRGDENRSPHLSRTVNLDDSPVSEHINENTLNCEDTIDNNSVPNTVNDTSNDDIEITGYVPIRRSTPGTPTLPTLAHLLRHQHSQLENAQLERRRARERMREQRREARLRRQLANDEDHRIPVPSRSFNTIYTNPNTHIHVEAGQLGPISLDSDSDVEDVSESFTITEQPRTHTGMALSADEESINHARIEQRRHIREMLDRNGNSQTTGEVHEIADDNHIDDDEIEILGEGHTPDVEIVGESEAPDIQVLSSRNAGFSLYTPSGPLFVPSTETRMGGGIRSRFGTDARVESHRTRQRRNLRSFVRPDRGLSQNDLRLRQLEANRRAREAVSNGGIISEGARARVREVMNSALSGVDANLSLAQRQLLELLHIRTLSRSNSVPSLGDELSPMSLYSSIMNYNGWGGDSSSGTINQSDEIPQDVMEILRSRDEARENQRINARRKVAERERVKKEIESEIPNSLQDKFSTDLVVCDRDNVCVLCGVTLLEGIPRTFIGTNDKEANKDEINQLLKENFKSPFNGCNRYTELDISLSRKVFFTSCGHMYCGRCMRNITSFRLKSLKERKIALGCNANIDQKTSAETDFGHPAFSAPLKCVAEGCSKKFIGKTPFKETSIVVAGTIVSGSLNSILTKYQDMQCVKNCLDLKNSEYFDQPVLQTLQMFIGELLCWIPLIILRVSGSKKSTVNEREPLIGESSLVDRRRPTWKDSIILAIPSTCDLLGTTLMNIGLLYTPVSIYQMTRGAVILIIGLMSVVFLKKKITKLEWISLFVVFLGVFLVGFSGYISDQNDSIESIDSNLDIVFGMLIIFLGITMTAAQFVVEEHILSYLEVKPMEVVGYEGLYGSTLTLLGMTFGYLVYGKGMFDVSTAFRQMLENSNVLYSSIAIMFCISIFNFCGITLTSILSATSRSTIDTSRTLLVWMISLLIGWEGFHGLQLLAFGLLVGGTLSFNGVIQPEGWNFVPGWLKDLELEAHI</sequence>
<keyword evidence="4 7" id="KW-0472">Membrane</keyword>
<feature type="transmembrane region" description="Helical" evidence="7">
    <location>
        <begin position="767"/>
        <end position="788"/>
    </location>
</feature>
<dbReference type="Gene3D" id="1.10.3730.20">
    <property type="match status" value="1"/>
</dbReference>
<dbReference type="PANTHER" id="PTHR13146:SF0">
    <property type="entry name" value="SOLUTE CARRIER FAMILY 35 MEMBER F6"/>
    <property type="match status" value="1"/>
</dbReference>
<dbReference type="eggNOG" id="KOG3912">
    <property type="taxonomic scope" value="Eukaryota"/>
</dbReference>
<dbReference type="InterPro" id="IPR037185">
    <property type="entry name" value="EmrE-like"/>
</dbReference>
<feature type="transmembrane region" description="Helical" evidence="7">
    <location>
        <begin position="921"/>
        <end position="946"/>
    </location>
</feature>
<evidence type="ECO:0000256" key="6">
    <source>
        <dbReference type="SAM" id="MobiDB-lite"/>
    </source>
</evidence>
<dbReference type="Proteomes" id="UP000029867">
    <property type="component" value="Unassembled WGS sequence"/>
</dbReference>
<reference evidence="9" key="1">
    <citation type="journal article" date="2014" name="Microb. Cell Fact.">
        <title>Exploiting Issatchenkia orientalis SD108 for succinic acid production.</title>
        <authorList>
            <person name="Xiao H."/>
            <person name="Shao Z."/>
            <person name="Jiang Y."/>
            <person name="Dole S."/>
            <person name="Zhao H."/>
        </authorList>
    </citation>
    <scope>NUCLEOTIDE SEQUENCE [LARGE SCALE GENOMIC DNA]</scope>
    <source>
        <strain evidence="9">SD108</strain>
    </source>
</reference>
<dbReference type="PANTHER" id="PTHR13146">
    <property type="match status" value="1"/>
</dbReference>
<gene>
    <name evidence="8" type="ORF">JL09_g1033</name>
</gene>
<dbReference type="GO" id="GO:0000139">
    <property type="term" value="C:Golgi membrane"/>
    <property type="evidence" value="ECO:0007669"/>
    <property type="project" value="InterPro"/>
</dbReference>
<dbReference type="VEuPathDB" id="FungiDB:C5L36_0B05640"/>
<feature type="transmembrane region" description="Helical" evidence="7">
    <location>
        <begin position="804"/>
        <end position="824"/>
    </location>
</feature>
<dbReference type="GO" id="GO:0015165">
    <property type="term" value="F:pyrimidine nucleotide-sugar transmembrane transporter activity"/>
    <property type="evidence" value="ECO:0007669"/>
    <property type="project" value="InterPro"/>
</dbReference>
<feature type="transmembrane region" description="Helical" evidence="7">
    <location>
        <begin position="740"/>
        <end position="760"/>
    </location>
</feature>
<keyword evidence="3 7" id="KW-1133">Transmembrane helix</keyword>
<name>A0A099P6E7_PICKU</name>
<accession>A0A099P6E7</accession>
<evidence type="ECO:0000256" key="1">
    <source>
        <dbReference type="ARBA" id="ARBA00004141"/>
    </source>
</evidence>
<feature type="region of interest" description="Disordered" evidence="6">
    <location>
        <begin position="36"/>
        <end position="55"/>
    </location>
</feature>
<dbReference type="EMBL" id="JQFK01000006">
    <property type="protein sequence ID" value="KGK39807.1"/>
    <property type="molecule type" value="Genomic_DNA"/>
</dbReference>
<dbReference type="HOGENOM" id="CLU_304035_0_0_1"/>
<dbReference type="SUPFAM" id="SSF103481">
    <property type="entry name" value="Multidrug resistance efflux transporter EmrE"/>
    <property type="match status" value="1"/>
</dbReference>
<dbReference type="VEuPathDB" id="FungiDB:C5L36_0B05650"/>
<proteinExistence type="predicted"/>
<keyword evidence="5" id="KW-0175">Coiled coil</keyword>
<dbReference type="AlphaFoldDB" id="A0A099P6E7"/>
<comment type="caution">
    <text evidence="8">The sequence shown here is derived from an EMBL/GenBank/DDBJ whole genome shotgun (WGS) entry which is preliminary data.</text>
</comment>
<comment type="subcellular location">
    <subcellularLocation>
        <location evidence="1">Membrane</location>
        <topology evidence="1">Multi-pass membrane protein</topology>
    </subcellularLocation>
</comment>
<feature type="region of interest" description="Disordered" evidence="6">
    <location>
        <begin position="1"/>
        <end position="26"/>
    </location>
</feature>
<protein>
    <submittedName>
        <fullName evidence="8">Uncharacterized protein</fullName>
    </submittedName>
</protein>
<dbReference type="InterPro" id="IPR007271">
    <property type="entry name" value="Nuc_sug_transpt"/>
</dbReference>
<keyword evidence="2 7" id="KW-0812">Transmembrane</keyword>
<feature type="transmembrane region" description="Helical" evidence="7">
    <location>
        <begin position="845"/>
        <end position="862"/>
    </location>
</feature>
<evidence type="ECO:0000256" key="5">
    <source>
        <dbReference type="SAM" id="Coils"/>
    </source>
</evidence>
<evidence type="ECO:0000256" key="2">
    <source>
        <dbReference type="ARBA" id="ARBA00022692"/>
    </source>
</evidence>
<evidence type="ECO:0000313" key="9">
    <source>
        <dbReference type="Proteomes" id="UP000029867"/>
    </source>
</evidence>
<evidence type="ECO:0000313" key="8">
    <source>
        <dbReference type="EMBL" id="KGK39807.1"/>
    </source>
</evidence>
<dbReference type="Pfam" id="PF04142">
    <property type="entry name" value="Nuc_sug_transp"/>
    <property type="match status" value="1"/>
</dbReference>
<feature type="compositionally biased region" description="Polar residues" evidence="6">
    <location>
        <begin position="36"/>
        <end position="52"/>
    </location>
</feature>
<feature type="transmembrane region" description="Helical" evidence="7">
    <location>
        <begin position="882"/>
        <end position="909"/>
    </location>
</feature>
<evidence type="ECO:0000256" key="3">
    <source>
        <dbReference type="ARBA" id="ARBA00022989"/>
    </source>
</evidence>
<feature type="coiled-coil region" evidence="5">
    <location>
        <begin position="82"/>
        <end position="120"/>
    </location>
</feature>
<organism evidence="8 9">
    <name type="scientific">Pichia kudriavzevii</name>
    <name type="common">Yeast</name>
    <name type="synonym">Issatchenkia orientalis</name>
    <dbReference type="NCBI Taxonomy" id="4909"/>
    <lineage>
        <taxon>Eukaryota</taxon>
        <taxon>Fungi</taxon>
        <taxon>Dikarya</taxon>
        <taxon>Ascomycota</taxon>
        <taxon>Saccharomycotina</taxon>
        <taxon>Pichiomycetes</taxon>
        <taxon>Pichiales</taxon>
        <taxon>Pichiaceae</taxon>
        <taxon>Pichia</taxon>
    </lineage>
</organism>
<feature type="compositionally biased region" description="Basic and acidic residues" evidence="6">
    <location>
        <begin position="1"/>
        <end position="11"/>
    </location>
</feature>
<evidence type="ECO:0000256" key="4">
    <source>
        <dbReference type="ARBA" id="ARBA00023136"/>
    </source>
</evidence>
<evidence type="ECO:0000256" key="7">
    <source>
        <dbReference type="SAM" id="Phobius"/>
    </source>
</evidence>